<proteinExistence type="predicted"/>
<protein>
    <submittedName>
        <fullName evidence="1">Uncharacterized protein</fullName>
    </submittedName>
</protein>
<organism evidence="1">
    <name type="scientific">marine metagenome</name>
    <dbReference type="NCBI Taxonomy" id="408172"/>
    <lineage>
        <taxon>unclassified sequences</taxon>
        <taxon>metagenomes</taxon>
        <taxon>ecological metagenomes</taxon>
    </lineage>
</organism>
<name>A0A381SQH5_9ZZZZ</name>
<sequence>MAWRLPLSISLLIGSVGLCQGDFSLEDLNPNSGTYGQLIGPSDYLGQIFIVFFGHEY</sequence>
<dbReference type="EMBL" id="UINC01003428">
    <property type="protein sequence ID" value="SVA06246.1"/>
    <property type="molecule type" value="Genomic_DNA"/>
</dbReference>
<accession>A0A381SQH5</accession>
<dbReference type="AlphaFoldDB" id="A0A381SQH5"/>
<gene>
    <name evidence="1" type="ORF">METZ01_LOCUS59100</name>
</gene>
<evidence type="ECO:0000313" key="1">
    <source>
        <dbReference type="EMBL" id="SVA06246.1"/>
    </source>
</evidence>
<reference evidence="1" key="1">
    <citation type="submission" date="2018-05" db="EMBL/GenBank/DDBJ databases">
        <authorList>
            <person name="Lanie J.A."/>
            <person name="Ng W.-L."/>
            <person name="Kazmierczak K.M."/>
            <person name="Andrzejewski T.M."/>
            <person name="Davidsen T.M."/>
            <person name="Wayne K.J."/>
            <person name="Tettelin H."/>
            <person name="Glass J.I."/>
            <person name="Rusch D."/>
            <person name="Podicherti R."/>
            <person name="Tsui H.-C.T."/>
            <person name="Winkler M.E."/>
        </authorList>
    </citation>
    <scope>NUCLEOTIDE SEQUENCE</scope>
</reference>